<organism evidence="1 2">
    <name type="scientific">Flavobacterium cupriresistens</name>
    <dbReference type="NCBI Taxonomy" id="2893885"/>
    <lineage>
        <taxon>Bacteria</taxon>
        <taxon>Pseudomonadati</taxon>
        <taxon>Bacteroidota</taxon>
        <taxon>Flavobacteriia</taxon>
        <taxon>Flavobacteriales</taxon>
        <taxon>Flavobacteriaceae</taxon>
        <taxon>Flavobacterium</taxon>
    </lineage>
</organism>
<evidence type="ECO:0000313" key="1">
    <source>
        <dbReference type="EMBL" id="MDX6189498.1"/>
    </source>
</evidence>
<evidence type="ECO:0000313" key="2">
    <source>
        <dbReference type="Proteomes" id="UP001273350"/>
    </source>
</evidence>
<dbReference type="RefSeq" id="WP_230001793.1">
    <property type="nucleotide sequence ID" value="NZ_CP087134.1"/>
</dbReference>
<gene>
    <name evidence="1" type="ORF">SGQ83_09075</name>
</gene>
<accession>A0ABU4RBX6</accession>
<proteinExistence type="predicted"/>
<protein>
    <recommendedName>
        <fullName evidence="3">Lipoprotein</fullName>
    </recommendedName>
</protein>
<evidence type="ECO:0008006" key="3">
    <source>
        <dbReference type="Google" id="ProtNLM"/>
    </source>
</evidence>
<dbReference type="Proteomes" id="UP001273350">
    <property type="component" value="Unassembled WGS sequence"/>
</dbReference>
<keyword evidence="2" id="KW-1185">Reference proteome</keyword>
<dbReference type="PROSITE" id="PS51257">
    <property type="entry name" value="PROKAR_LIPOPROTEIN"/>
    <property type="match status" value="1"/>
</dbReference>
<name>A0ABU4RBX6_9FLAO</name>
<comment type="caution">
    <text evidence="1">The sequence shown here is derived from an EMBL/GenBank/DDBJ whole genome shotgun (WGS) entry which is preliminary data.</text>
</comment>
<dbReference type="EMBL" id="JAWXVI010000005">
    <property type="protein sequence ID" value="MDX6189498.1"/>
    <property type="molecule type" value="Genomic_DNA"/>
</dbReference>
<reference evidence="1 2" key="1">
    <citation type="submission" date="2023-11" db="EMBL/GenBank/DDBJ databases">
        <title>Unpublished Manusciprt.</title>
        <authorList>
            <person name="Saticioglu I.B."/>
            <person name="Ay H."/>
            <person name="Ajmi N."/>
            <person name="Altun S."/>
            <person name="Duman M."/>
        </authorList>
    </citation>
    <scope>NUCLEOTIDE SEQUENCE [LARGE SCALE GENOMIC DNA]</scope>
    <source>
        <strain evidence="1 2">Fl-318</strain>
    </source>
</reference>
<sequence>MRNFLIFIPVITFGCANKLQEDRLYLKEIKAKKKIIEWFYYSNVASTSADYVLLYDSINDKSDTIVNSTNLKDLHFANYTVTLFFYGKPKIYDAPLIIKNTIDEFKIIVDTNAISNEPSPSRQSYLKK</sequence>